<feature type="compositionally biased region" description="Pro residues" evidence="6">
    <location>
        <begin position="305"/>
        <end position="320"/>
    </location>
</feature>
<feature type="region of interest" description="Disordered" evidence="6">
    <location>
        <begin position="1"/>
        <end position="434"/>
    </location>
</feature>
<evidence type="ECO:0000313" key="9">
    <source>
        <dbReference type="Proteomes" id="UP001334248"/>
    </source>
</evidence>
<dbReference type="Proteomes" id="UP001334248">
    <property type="component" value="Unassembled WGS sequence"/>
</dbReference>
<feature type="compositionally biased region" description="Polar residues" evidence="6">
    <location>
        <begin position="197"/>
        <end position="220"/>
    </location>
</feature>
<keyword evidence="4 5" id="KW-0440">LIM domain</keyword>
<feature type="region of interest" description="Disordered" evidence="6">
    <location>
        <begin position="582"/>
        <end position="603"/>
    </location>
</feature>
<dbReference type="CDD" id="cd08368">
    <property type="entry name" value="LIM"/>
    <property type="match status" value="1"/>
</dbReference>
<evidence type="ECO:0000256" key="3">
    <source>
        <dbReference type="ARBA" id="ARBA00022833"/>
    </source>
</evidence>
<sequence length="801" mass="85975">MIVSTTPILEEPEQMPIPNVESRPTQTTLRRPSRPFLPRIDSSASSRTMGPGELTPASSGPGSAAASPISPGSGRGSPFLHPPRKASGPAVRRPPSPELLSQDCAFPPFPTSKTKKKEQSRNNARGRISDAHSLRTLEQGKQRSVSVGAQKPRIRQGTGDSSRPSTANSSRNPSLSSRAGSRQGSIDEVPPLPPLQPTISLTSSDPGASSKSPEQGSTWPLTPDAPQTRDIVSRETSPVPDLTTVNDSDVASPAPSFPVQTTSVENTSPLHSPAADQESREPSYKAKRPPPIANMPINNFVQPTIPGPQPSPISQAPPTPTSTFTRTLTSLFSKKRAPSTSSKKSGLKTPATDGPRFIALSPDPDPQDAPRPDHSAHSSINTEMAYTPPVHGIQEVPGASTGVLLTGQPIMEPSQAQIAQPEDAHEEDHDEDYHSQRNTVQMEEALEQRLAAMTGAPRLSIVEEKADDVKRASADSASSYGSVGFARSTTSSTSFHTFEGHSIGSSISTARTMSSSEDLLVPPSSKFRHFDNVPDSPTDPYLQHGRLAPVQEAESSLESAKDEPTDSYFQAGRLTPVPEMLSSPEIEKGQPTPPIAPPPEPENDEFELVASLRQRRPSTPGGIKGICRGCSKPIMSGQKSVSSKDGRLTGKYHKECFVCMTCKEPFATADFYVHEDHPYCAHHYHVLNETLCESCGDGIEGPFLETSNVTGHGAPKKFHPDCLKCATCKVQLGDDYFELSGKVYCEKDAFRMASGPRSPYDTAPSRPSPLNREYVASGAPGQALTAGKFPERRLTKLMTTY</sequence>
<name>A0ABR0RSB1_9EURO</name>
<feature type="domain" description="LIM zinc-binding" evidence="7">
    <location>
        <begin position="625"/>
        <end position="690"/>
    </location>
</feature>
<keyword evidence="9" id="KW-1185">Reference proteome</keyword>
<evidence type="ECO:0000256" key="1">
    <source>
        <dbReference type="ARBA" id="ARBA00022723"/>
    </source>
</evidence>
<keyword evidence="1 5" id="KW-0479">Metal-binding</keyword>
<feature type="compositionally biased region" description="Low complexity" evidence="6">
    <location>
        <begin position="56"/>
        <end position="78"/>
    </location>
</feature>
<evidence type="ECO:0000256" key="4">
    <source>
        <dbReference type="ARBA" id="ARBA00023038"/>
    </source>
</evidence>
<feature type="domain" description="LIM zinc-binding" evidence="7">
    <location>
        <begin position="691"/>
        <end position="756"/>
    </location>
</feature>
<evidence type="ECO:0000256" key="5">
    <source>
        <dbReference type="PROSITE-ProRule" id="PRU00125"/>
    </source>
</evidence>
<dbReference type="SUPFAM" id="SSF57716">
    <property type="entry name" value="Glucocorticoid receptor-like (DNA-binding domain)"/>
    <property type="match status" value="1"/>
</dbReference>
<feature type="compositionally biased region" description="Basic and acidic residues" evidence="6">
    <location>
        <begin position="127"/>
        <end position="141"/>
    </location>
</feature>
<evidence type="ECO:0000256" key="6">
    <source>
        <dbReference type="SAM" id="MobiDB-lite"/>
    </source>
</evidence>
<protein>
    <recommendedName>
        <fullName evidence="7">LIM zinc-binding domain-containing protein</fullName>
    </recommendedName>
</protein>
<dbReference type="EMBL" id="JAVHJV010000004">
    <property type="protein sequence ID" value="KAK5943500.1"/>
    <property type="molecule type" value="Genomic_DNA"/>
</dbReference>
<evidence type="ECO:0000256" key="2">
    <source>
        <dbReference type="ARBA" id="ARBA00022737"/>
    </source>
</evidence>
<feature type="region of interest" description="Disordered" evidence="6">
    <location>
        <begin position="467"/>
        <end position="486"/>
    </location>
</feature>
<feature type="compositionally biased region" description="Basic and acidic residues" evidence="6">
    <location>
        <begin position="422"/>
        <end position="434"/>
    </location>
</feature>
<accession>A0ABR0RSB1</accession>
<dbReference type="GeneID" id="89997956"/>
<dbReference type="InterPro" id="IPR001781">
    <property type="entry name" value="Znf_LIM"/>
</dbReference>
<feature type="compositionally biased region" description="Polar residues" evidence="6">
    <location>
        <begin position="258"/>
        <end position="270"/>
    </location>
</feature>
<dbReference type="CDD" id="cd09397">
    <property type="entry name" value="LIM1_UF1"/>
    <property type="match status" value="1"/>
</dbReference>
<evidence type="ECO:0000259" key="7">
    <source>
        <dbReference type="PROSITE" id="PS50023"/>
    </source>
</evidence>
<feature type="compositionally biased region" description="Polar residues" evidence="6">
    <location>
        <begin position="158"/>
        <end position="184"/>
    </location>
</feature>
<dbReference type="RefSeq" id="XP_064731590.1">
    <property type="nucleotide sequence ID" value="XM_064872932.1"/>
</dbReference>
<dbReference type="PANTHER" id="PTHR24205">
    <property type="entry name" value="FOUR AND A HALF LIM DOMAINS PROTEIN"/>
    <property type="match status" value="1"/>
</dbReference>
<evidence type="ECO:0000313" key="8">
    <source>
        <dbReference type="EMBL" id="KAK5943500.1"/>
    </source>
</evidence>
<gene>
    <name evidence="8" type="ORF">PMZ80_004507</name>
</gene>
<organism evidence="8 9">
    <name type="scientific">Knufia obscura</name>
    <dbReference type="NCBI Taxonomy" id="1635080"/>
    <lineage>
        <taxon>Eukaryota</taxon>
        <taxon>Fungi</taxon>
        <taxon>Dikarya</taxon>
        <taxon>Ascomycota</taxon>
        <taxon>Pezizomycotina</taxon>
        <taxon>Eurotiomycetes</taxon>
        <taxon>Chaetothyriomycetidae</taxon>
        <taxon>Chaetothyriales</taxon>
        <taxon>Trichomeriaceae</taxon>
        <taxon>Knufia</taxon>
    </lineage>
</organism>
<dbReference type="Gene3D" id="2.10.110.10">
    <property type="entry name" value="Cysteine Rich Protein"/>
    <property type="match status" value="2"/>
</dbReference>
<reference evidence="8 9" key="1">
    <citation type="journal article" date="2023" name="Res Sq">
        <title>Genomic and morphological characterization of Knufia obscura isolated from the Mars 2020 spacecraft assembly facility.</title>
        <authorList>
            <person name="Chander A.M."/>
            <person name="Teixeira M.M."/>
            <person name="Singh N.K."/>
            <person name="Williams M.P."/>
            <person name="Parker C.W."/>
            <person name="Leo P."/>
            <person name="Stajich J.E."/>
            <person name="Torok T."/>
            <person name="Tighe S."/>
            <person name="Mason C.E."/>
            <person name="Venkateswaran K."/>
        </authorList>
    </citation>
    <scope>NUCLEOTIDE SEQUENCE [LARGE SCALE GENOMIC DNA]</scope>
    <source>
        <strain evidence="8 9">CCFEE 5817</strain>
    </source>
</reference>
<proteinExistence type="predicted"/>
<dbReference type="PANTHER" id="PTHR24205:SF16">
    <property type="entry name" value="GH01042P-RELATED"/>
    <property type="match status" value="1"/>
</dbReference>
<comment type="caution">
    <text evidence="8">The sequence shown here is derived from an EMBL/GenBank/DDBJ whole genome shotgun (WGS) entry which is preliminary data.</text>
</comment>
<feature type="compositionally biased region" description="Pro residues" evidence="6">
    <location>
        <begin position="591"/>
        <end position="600"/>
    </location>
</feature>
<dbReference type="PROSITE" id="PS50023">
    <property type="entry name" value="LIM_DOMAIN_2"/>
    <property type="match status" value="2"/>
</dbReference>
<feature type="region of interest" description="Disordered" evidence="6">
    <location>
        <begin position="513"/>
        <end position="570"/>
    </location>
</feature>
<dbReference type="SMART" id="SM00132">
    <property type="entry name" value="LIM"/>
    <property type="match status" value="2"/>
</dbReference>
<keyword evidence="3 5" id="KW-0862">Zinc</keyword>
<feature type="compositionally biased region" description="Low complexity" evidence="6">
    <location>
        <begin position="321"/>
        <end position="332"/>
    </location>
</feature>
<keyword evidence="2" id="KW-0677">Repeat</keyword>
<dbReference type="Pfam" id="PF00412">
    <property type="entry name" value="LIM"/>
    <property type="match status" value="2"/>
</dbReference>